<comment type="caution">
    <text evidence="2">The sequence shown here is derived from an EMBL/GenBank/DDBJ whole genome shotgun (WGS) entry which is preliminary data.</text>
</comment>
<dbReference type="EMBL" id="JBBNAF010000005">
    <property type="protein sequence ID" value="KAK9143227.1"/>
    <property type="molecule type" value="Genomic_DNA"/>
</dbReference>
<organism evidence="2 3">
    <name type="scientific">Stephania yunnanensis</name>
    <dbReference type="NCBI Taxonomy" id="152371"/>
    <lineage>
        <taxon>Eukaryota</taxon>
        <taxon>Viridiplantae</taxon>
        <taxon>Streptophyta</taxon>
        <taxon>Embryophyta</taxon>
        <taxon>Tracheophyta</taxon>
        <taxon>Spermatophyta</taxon>
        <taxon>Magnoliopsida</taxon>
        <taxon>Ranunculales</taxon>
        <taxon>Menispermaceae</taxon>
        <taxon>Menispermoideae</taxon>
        <taxon>Cissampelideae</taxon>
        <taxon>Stephania</taxon>
    </lineage>
</organism>
<dbReference type="AlphaFoldDB" id="A0AAP0PGK1"/>
<name>A0AAP0PGK1_9MAGN</name>
<feature type="region of interest" description="Disordered" evidence="1">
    <location>
        <begin position="1"/>
        <end position="28"/>
    </location>
</feature>
<gene>
    <name evidence="2" type="ORF">Syun_012627</name>
</gene>
<evidence type="ECO:0000313" key="3">
    <source>
        <dbReference type="Proteomes" id="UP001420932"/>
    </source>
</evidence>
<evidence type="ECO:0000313" key="2">
    <source>
        <dbReference type="EMBL" id="KAK9143227.1"/>
    </source>
</evidence>
<protein>
    <submittedName>
        <fullName evidence="2">Uncharacterized protein</fullName>
    </submittedName>
</protein>
<dbReference type="Proteomes" id="UP001420932">
    <property type="component" value="Unassembled WGS sequence"/>
</dbReference>
<evidence type="ECO:0000256" key="1">
    <source>
        <dbReference type="SAM" id="MobiDB-lite"/>
    </source>
</evidence>
<sequence length="52" mass="5487">MHASDVAGLGDVSDDMAVPDLPQNLGSSQDLSVVGRFSRGRCSTCYRLLSCV</sequence>
<reference evidence="2 3" key="1">
    <citation type="submission" date="2024-01" db="EMBL/GenBank/DDBJ databases">
        <title>Genome assemblies of Stephania.</title>
        <authorList>
            <person name="Yang L."/>
        </authorList>
    </citation>
    <scope>NUCLEOTIDE SEQUENCE [LARGE SCALE GENOMIC DNA]</scope>
    <source>
        <strain evidence="2">YNDBR</strain>
        <tissue evidence="2">Leaf</tissue>
    </source>
</reference>
<proteinExistence type="predicted"/>
<keyword evidence="3" id="KW-1185">Reference proteome</keyword>
<accession>A0AAP0PGK1</accession>